<dbReference type="Pfam" id="PF01402">
    <property type="entry name" value="RHH_1"/>
    <property type="match status" value="1"/>
</dbReference>
<dbReference type="CDD" id="cd22231">
    <property type="entry name" value="RHH_NikR_HicB-like"/>
    <property type="match status" value="1"/>
</dbReference>
<name>A0A645GPX2_9ZZZZ</name>
<organism evidence="3">
    <name type="scientific">bioreactor metagenome</name>
    <dbReference type="NCBI Taxonomy" id="1076179"/>
    <lineage>
        <taxon>unclassified sequences</taxon>
        <taxon>metagenomes</taxon>
        <taxon>ecological metagenomes</taxon>
    </lineage>
</organism>
<sequence>MPTTAITAGVALTPAGMRNPRSIMTRSMVTSRTLTTTDPTDNTPKSTRDQRNRSSVTLDTVAGYPRRQRGRPVPAQTHCHAADGRCRAGVGSPPGRACRIRISLYDLCVVSDEQIRKWADEADAGYDVAELKRRGRGRPGRGAEPAQVVAVRLTAEELEALDAAAKRHDLSRSEAIRAALAHFAA</sequence>
<proteinExistence type="predicted"/>
<evidence type="ECO:0000259" key="2">
    <source>
        <dbReference type="Pfam" id="PF01402"/>
    </source>
</evidence>
<feature type="compositionally biased region" description="Low complexity" evidence="1">
    <location>
        <begin position="30"/>
        <end position="45"/>
    </location>
</feature>
<feature type="domain" description="Ribbon-helix-helix protein CopG" evidence="2">
    <location>
        <begin position="149"/>
        <end position="183"/>
    </location>
</feature>
<reference evidence="3" key="1">
    <citation type="submission" date="2019-08" db="EMBL/GenBank/DDBJ databases">
        <authorList>
            <person name="Kucharzyk K."/>
            <person name="Murdoch R.W."/>
            <person name="Higgins S."/>
            <person name="Loffler F."/>
        </authorList>
    </citation>
    <scope>NUCLEOTIDE SEQUENCE</scope>
</reference>
<comment type="caution">
    <text evidence="3">The sequence shown here is derived from an EMBL/GenBank/DDBJ whole genome shotgun (WGS) entry which is preliminary data.</text>
</comment>
<protein>
    <recommendedName>
        <fullName evidence="2">Ribbon-helix-helix protein CopG domain-containing protein</fullName>
    </recommendedName>
</protein>
<dbReference type="InterPro" id="IPR002145">
    <property type="entry name" value="CopG"/>
</dbReference>
<dbReference type="EMBL" id="VSSQ01078455">
    <property type="protein sequence ID" value="MPN28236.1"/>
    <property type="molecule type" value="Genomic_DNA"/>
</dbReference>
<dbReference type="AlphaFoldDB" id="A0A645GPX2"/>
<evidence type="ECO:0000256" key="1">
    <source>
        <dbReference type="SAM" id="MobiDB-lite"/>
    </source>
</evidence>
<evidence type="ECO:0000313" key="3">
    <source>
        <dbReference type="EMBL" id="MPN28236.1"/>
    </source>
</evidence>
<feature type="region of interest" description="Disordered" evidence="1">
    <location>
        <begin position="27"/>
        <end position="56"/>
    </location>
</feature>
<dbReference type="GO" id="GO:0006355">
    <property type="term" value="P:regulation of DNA-templated transcription"/>
    <property type="evidence" value="ECO:0007669"/>
    <property type="project" value="InterPro"/>
</dbReference>
<gene>
    <name evidence="3" type="ORF">SDC9_175677</name>
</gene>
<accession>A0A645GPX2</accession>